<organism evidence="1 2">
    <name type="scientific">Streptomyces albiflavescens</name>
    <dbReference type="NCBI Taxonomy" id="1623582"/>
    <lineage>
        <taxon>Bacteria</taxon>
        <taxon>Bacillati</taxon>
        <taxon>Actinomycetota</taxon>
        <taxon>Actinomycetes</taxon>
        <taxon>Kitasatosporales</taxon>
        <taxon>Streptomycetaceae</taxon>
        <taxon>Streptomyces</taxon>
    </lineage>
</organism>
<dbReference type="RefSeq" id="WP_189189544.1">
    <property type="nucleotide sequence ID" value="NZ_BMMM01000013.1"/>
</dbReference>
<protein>
    <submittedName>
        <fullName evidence="1">Uncharacterized protein</fullName>
    </submittedName>
</protein>
<keyword evidence="2" id="KW-1185">Reference proteome</keyword>
<dbReference type="AlphaFoldDB" id="A0A917Y8W0"/>
<proteinExistence type="predicted"/>
<sequence>MRFLYLDGMSSAKVVGYGTGEVGDRQKRSRLDESATSRYYVSNVLSPSRYSP</sequence>
<gene>
    <name evidence="1" type="ORF">GCM10011579_063630</name>
</gene>
<dbReference type="Proteomes" id="UP000600365">
    <property type="component" value="Unassembled WGS sequence"/>
</dbReference>
<comment type="caution">
    <text evidence="1">The sequence shown here is derived from an EMBL/GenBank/DDBJ whole genome shotgun (WGS) entry which is preliminary data.</text>
</comment>
<evidence type="ECO:0000313" key="1">
    <source>
        <dbReference type="EMBL" id="GGN79329.1"/>
    </source>
</evidence>
<accession>A0A917Y8W0</accession>
<name>A0A917Y8W0_9ACTN</name>
<dbReference type="EMBL" id="BMMM01000013">
    <property type="protein sequence ID" value="GGN79329.1"/>
    <property type="molecule type" value="Genomic_DNA"/>
</dbReference>
<evidence type="ECO:0000313" key="2">
    <source>
        <dbReference type="Proteomes" id="UP000600365"/>
    </source>
</evidence>
<reference evidence="1 2" key="1">
    <citation type="journal article" date="2014" name="Int. J. Syst. Evol. Microbiol.">
        <title>Complete genome sequence of Corynebacterium casei LMG S-19264T (=DSM 44701T), isolated from a smear-ripened cheese.</title>
        <authorList>
            <consortium name="US DOE Joint Genome Institute (JGI-PGF)"/>
            <person name="Walter F."/>
            <person name="Albersmeier A."/>
            <person name="Kalinowski J."/>
            <person name="Ruckert C."/>
        </authorList>
    </citation>
    <scope>NUCLEOTIDE SEQUENCE [LARGE SCALE GENOMIC DNA]</scope>
    <source>
        <strain evidence="1 2">CGMCC 4.7111</strain>
    </source>
</reference>